<dbReference type="KEGG" id="lmat:92517053"/>
<dbReference type="Proteomes" id="UP000673552">
    <property type="component" value="Unassembled WGS sequence"/>
</dbReference>
<accession>A0A836HKF0</accession>
<protein>
    <submittedName>
        <fullName evidence="2">Uncharacterized protein</fullName>
    </submittedName>
</protein>
<reference evidence="3" key="1">
    <citation type="journal article" date="2021" name="Microbiol. Resour. Announc.">
        <title>LGAAP: Leishmaniinae Genome Assembly and Annotation Pipeline.</title>
        <authorList>
            <person name="Almutairi H."/>
            <person name="Urbaniak M.D."/>
            <person name="Bates M.D."/>
            <person name="Jariyapan N."/>
            <person name="Kwakye-Nuako G."/>
            <person name="Thomaz-Soccol V."/>
            <person name="Al-Salem W.S."/>
            <person name="Dillon R.J."/>
            <person name="Bates P.A."/>
            <person name="Gatherer D."/>
        </authorList>
    </citation>
    <scope>NUCLEOTIDE SEQUENCE [LARGE SCALE GENOMIC DNA]</scope>
</reference>
<proteinExistence type="predicted"/>
<name>A0A836HKF0_9TRYP</name>
<feature type="region of interest" description="Disordered" evidence="1">
    <location>
        <begin position="34"/>
        <end position="84"/>
    </location>
</feature>
<feature type="compositionally biased region" description="Polar residues" evidence="1">
    <location>
        <begin position="68"/>
        <end position="81"/>
    </location>
</feature>
<dbReference type="GeneID" id="92517053"/>
<keyword evidence="3" id="KW-1185">Reference proteome</keyword>
<comment type="caution">
    <text evidence="2">The sequence shown here is derived from an EMBL/GenBank/DDBJ whole genome shotgun (WGS) entry which is preliminary data.</text>
</comment>
<sequence length="232" mass="24972">MLRYLRLRCFACSQPIPLWWNAWAARRAISTRQAERLRRSSSTPTAGGVATSRAPPSGEIRSRRVASGSAQRSATTSLSNGASDTFASAPSAASAGRAKHLPGRFNRLTVELGFLVALYHYVLAEAIHIYLTYLLHSHRLGIGDMGSWLGTAGVPADGFLNVGPVVYGLQLSPRLFLNHLVANACMYPSIPLQLRFCIATAPIVRAPFQVIGRLLGVPKRASVPKAPRSSPG</sequence>
<evidence type="ECO:0000256" key="1">
    <source>
        <dbReference type="SAM" id="MobiDB-lite"/>
    </source>
</evidence>
<dbReference type="OrthoDB" id="242902at2759"/>
<evidence type="ECO:0000313" key="2">
    <source>
        <dbReference type="EMBL" id="KAG5485745.1"/>
    </source>
</evidence>
<reference evidence="3" key="2">
    <citation type="journal article" date="2021" name="Sci. Data">
        <title>Chromosome-scale genome sequencing, assembly and annotation of six genomes from subfamily Leishmaniinae.</title>
        <authorList>
            <person name="Almutairi H."/>
            <person name="Urbaniak M.D."/>
            <person name="Bates M.D."/>
            <person name="Jariyapan N."/>
            <person name="Kwakye-Nuako G."/>
            <person name="Thomaz Soccol V."/>
            <person name="Al-Salem W.S."/>
            <person name="Dillon R.J."/>
            <person name="Bates P.A."/>
            <person name="Gatherer D."/>
        </authorList>
    </citation>
    <scope>NUCLEOTIDE SEQUENCE [LARGE SCALE GENOMIC DNA]</scope>
</reference>
<organism evidence="2 3">
    <name type="scientific">Leishmania martiniquensis</name>
    <dbReference type="NCBI Taxonomy" id="1580590"/>
    <lineage>
        <taxon>Eukaryota</taxon>
        <taxon>Discoba</taxon>
        <taxon>Euglenozoa</taxon>
        <taxon>Kinetoplastea</taxon>
        <taxon>Metakinetoplastina</taxon>
        <taxon>Trypanosomatida</taxon>
        <taxon>Trypanosomatidae</taxon>
        <taxon>Leishmaniinae</taxon>
        <taxon>Leishmania</taxon>
    </lineage>
</organism>
<dbReference type="RefSeq" id="XP_067180898.1">
    <property type="nucleotide sequence ID" value="XM_067324541.1"/>
</dbReference>
<dbReference type="AlphaFoldDB" id="A0A836HKF0"/>
<dbReference type="EMBL" id="JAFEUZ010000008">
    <property type="protein sequence ID" value="KAG5485745.1"/>
    <property type="molecule type" value="Genomic_DNA"/>
</dbReference>
<evidence type="ECO:0000313" key="3">
    <source>
        <dbReference type="Proteomes" id="UP000673552"/>
    </source>
</evidence>
<gene>
    <name evidence="2" type="ORF">LSCM1_07156</name>
</gene>